<dbReference type="Gene3D" id="3.40.50.300">
    <property type="entry name" value="P-loop containing nucleotide triphosphate hydrolases"/>
    <property type="match status" value="1"/>
</dbReference>
<evidence type="ECO:0000313" key="2">
    <source>
        <dbReference type="Proteomes" id="UP000288028"/>
    </source>
</evidence>
<reference evidence="1 2" key="1">
    <citation type="submission" date="2017-05" db="EMBL/GenBank/DDBJ databases">
        <title>Vagococcus spp. assemblies.</title>
        <authorList>
            <person name="Gulvik C.A."/>
        </authorList>
    </citation>
    <scope>NUCLEOTIDE SEQUENCE [LARGE SCALE GENOMIC DNA]</scope>
    <source>
        <strain evidence="1 2">SS1714</strain>
    </source>
</reference>
<keyword evidence="2" id="KW-1185">Reference proteome</keyword>
<dbReference type="SUPFAM" id="SSF52540">
    <property type="entry name" value="P-loop containing nucleoside triphosphate hydrolases"/>
    <property type="match status" value="1"/>
</dbReference>
<evidence type="ECO:0000313" key="1">
    <source>
        <dbReference type="EMBL" id="RSU16500.1"/>
    </source>
</evidence>
<organism evidence="1 2">
    <name type="scientific">Vagococcus carniphilus</name>
    <dbReference type="NCBI Taxonomy" id="218144"/>
    <lineage>
        <taxon>Bacteria</taxon>
        <taxon>Bacillati</taxon>
        <taxon>Bacillota</taxon>
        <taxon>Bacilli</taxon>
        <taxon>Lactobacillales</taxon>
        <taxon>Enterococcaceae</taxon>
        <taxon>Vagococcus</taxon>
    </lineage>
</organism>
<comment type="caution">
    <text evidence="1">The sequence shown here is derived from an EMBL/GenBank/DDBJ whole genome shotgun (WGS) entry which is preliminary data.</text>
</comment>
<dbReference type="GO" id="GO:0015937">
    <property type="term" value="P:coenzyme A biosynthetic process"/>
    <property type="evidence" value="ECO:0007669"/>
    <property type="project" value="UniProtKB-UniPathway"/>
</dbReference>
<dbReference type="GeneID" id="95580396"/>
<protein>
    <submittedName>
        <fullName evidence="1">Uncharacterized protein</fullName>
    </submittedName>
</protein>
<dbReference type="PANTHER" id="PTHR10285">
    <property type="entry name" value="URIDINE KINASE"/>
    <property type="match status" value="1"/>
</dbReference>
<dbReference type="InterPro" id="IPR027417">
    <property type="entry name" value="P-loop_NTPase"/>
</dbReference>
<dbReference type="RefSeq" id="WP_185847402.1">
    <property type="nucleotide sequence ID" value="NZ_CP060720.1"/>
</dbReference>
<dbReference type="AlphaFoldDB" id="A0A430B852"/>
<accession>A0A430B852</accession>
<name>A0A430B852_9ENTE</name>
<proteinExistence type="predicted"/>
<dbReference type="UniPathway" id="UPA00241">
    <property type="reaction ID" value="UER00352"/>
</dbReference>
<dbReference type="EMBL" id="NGKB01000002">
    <property type="protein sequence ID" value="RSU16500.1"/>
    <property type="molecule type" value="Genomic_DNA"/>
</dbReference>
<dbReference type="Pfam" id="PF13238">
    <property type="entry name" value="AAA_18"/>
    <property type="match status" value="1"/>
</dbReference>
<dbReference type="Proteomes" id="UP000288028">
    <property type="component" value="Unassembled WGS sequence"/>
</dbReference>
<sequence length="225" mass="26374">MYLKDIVAKYSPNIKVKNNFFTIGITGNIASGKSTFAQRLKNELKLIFPDEKIEVISTDDFLFNNQYLIKKKLFNEKGWLSSYDQEKIITFFNDLEISHQASIKGCYSQVTGDIEDECYFIDFPTILIIEGTMTLTELFSSYIDYSIYLEVDLTTNYRWFEKRSLENLKTKKEYTHLTKNRAKPLIKTIWEITNLKTFETYILPHKSCANLCVNLDSNHQINYVI</sequence>
<gene>
    <name evidence="1" type="ORF">CBF28_02950</name>
</gene>